<evidence type="ECO:0000313" key="2">
    <source>
        <dbReference type="Proteomes" id="UP001501532"/>
    </source>
</evidence>
<reference evidence="2" key="1">
    <citation type="journal article" date="2019" name="Int. J. Syst. Evol. Microbiol.">
        <title>The Global Catalogue of Microorganisms (GCM) 10K type strain sequencing project: providing services to taxonomists for standard genome sequencing and annotation.</title>
        <authorList>
            <consortium name="The Broad Institute Genomics Platform"/>
            <consortium name="The Broad Institute Genome Sequencing Center for Infectious Disease"/>
            <person name="Wu L."/>
            <person name="Ma J."/>
        </authorList>
    </citation>
    <scope>NUCLEOTIDE SEQUENCE [LARGE SCALE GENOMIC DNA]</scope>
    <source>
        <strain evidence="2">JCM 9091</strain>
    </source>
</reference>
<accession>A0ABP6M4H0</accession>
<evidence type="ECO:0000313" key="1">
    <source>
        <dbReference type="EMBL" id="GAA3070760.1"/>
    </source>
</evidence>
<comment type="caution">
    <text evidence="1">The sequence shown here is derived from an EMBL/GenBank/DDBJ whole genome shotgun (WGS) entry which is preliminary data.</text>
</comment>
<keyword evidence="2" id="KW-1185">Reference proteome</keyword>
<proteinExistence type="predicted"/>
<organism evidence="1 2">
    <name type="scientific">Streptomyces glomeratus</name>
    <dbReference type="NCBI Taxonomy" id="284452"/>
    <lineage>
        <taxon>Bacteria</taxon>
        <taxon>Bacillati</taxon>
        <taxon>Actinomycetota</taxon>
        <taxon>Actinomycetes</taxon>
        <taxon>Kitasatosporales</taxon>
        <taxon>Streptomycetaceae</taxon>
        <taxon>Streptomyces</taxon>
    </lineage>
</organism>
<gene>
    <name evidence="1" type="ORF">GCM10010448_62140</name>
</gene>
<dbReference type="Proteomes" id="UP001501532">
    <property type="component" value="Unassembled WGS sequence"/>
</dbReference>
<dbReference type="EMBL" id="BAAAUF010000069">
    <property type="protein sequence ID" value="GAA3070760.1"/>
    <property type="molecule type" value="Genomic_DNA"/>
</dbReference>
<protein>
    <submittedName>
        <fullName evidence="1">Uncharacterized protein</fullName>
    </submittedName>
</protein>
<name>A0ABP6M4H0_9ACTN</name>
<sequence length="93" mass="9733">MQLRGVADVDVQRGGTGVEFLRQAAHGDPFQTLRTHERDGGVDDAVPGESGLGGAVAAAAGGRGVRCHALKVTNMFVANKFVTNMFVNQPRVA</sequence>